<keyword evidence="1" id="KW-1133">Transmembrane helix</keyword>
<name>A6EWN1_9GAMM</name>
<sequence length="187" mass="20077">MIALREQLPEGYRIEIGGTVEQSAKANASIQTLQPVMLALMLILIMLQMRSFIGTLTVLATAPLGLIGAVLALLLFNQPFGFTALLGLIGLGGILMRNTMILTQQVQDNFKAGLVAREAVVEAAVQRARPVVLTALAAVLAFVPLTFDLFWGPLAYVLIGGVAVGTLITLLFVPALYALWFRLKSEN</sequence>
<dbReference type="PANTHER" id="PTHR32063:SF18">
    <property type="entry name" value="CATION EFFLUX SYSTEM PROTEIN"/>
    <property type="match status" value="1"/>
</dbReference>
<protein>
    <submittedName>
        <fullName evidence="2">Acriflavin resistance protein</fullName>
    </submittedName>
</protein>
<organism evidence="2 3">
    <name type="scientific">Marinobacter algicola DG893</name>
    <dbReference type="NCBI Taxonomy" id="443152"/>
    <lineage>
        <taxon>Bacteria</taxon>
        <taxon>Pseudomonadati</taxon>
        <taxon>Pseudomonadota</taxon>
        <taxon>Gammaproteobacteria</taxon>
        <taxon>Pseudomonadales</taxon>
        <taxon>Marinobacteraceae</taxon>
        <taxon>Marinobacter</taxon>
    </lineage>
</organism>
<keyword evidence="1" id="KW-0472">Membrane</keyword>
<feature type="transmembrane region" description="Helical" evidence="1">
    <location>
        <begin position="52"/>
        <end position="74"/>
    </location>
</feature>
<proteinExistence type="predicted"/>
<comment type="caution">
    <text evidence="2">The sequence shown here is derived from an EMBL/GenBank/DDBJ whole genome shotgun (WGS) entry which is preliminary data.</text>
</comment>
<dbReference type="GO" id="GO:0042910">
    <property type="term" value="F:xenobiotic transmembrane transporter activity"/>
    <property type="evidence" value="ECO:0007669"/>
    <property type="project" value="TreeGrafter"/>
</dbReference>
<dbReference type="Gene3D" id="1.20.1640.10">
    <property type="entry name" value="Multidrug efflux transporter AcrB transmembrane domain"/>
    <property type="match status" value="1"/>
</dbReference>
<feature type="transmembrane region" description="Helical" evidence="1">
    <location>
        <begin position="157"/>
        <end position="181"/>
    </location>
</feature>
<dbReference type="Proteomes" id="UP000005856">
    <property type="component" value="Unassembled WGS sequence"/>
</dbReference>
<dbReference type="eggNOG" id="COG0841">
    <property type="taxonomic scope" value="Bacteria"/>
</dbReference>
<dbReference type="AlphaFoldDB" id="A6EWN1"/>
<dbReference type="SUPFAM" id="SSF82866">
    <property type="entry name" value="Multidrug efflux transporter AcrB transmembrane domain"/>
    <property type="match status" value="1"/>
</dbReference>
<dbReference type="Gene3D" id="3.30.70.1440">
    <property type="entry name" value="Multidrug efflux transporter AcrB pore domain"/>
    <property type="match status" value="1"/>
</dbReference>
<dbReference type="Pfam" id="PF00873">
    <property type="entry name" value="ACR_tran"/>
    <property type="match status" value="1"/>
</dbReference>
<dbReference type="STRING" id="443152.MDG893_08470"/>
<keyword evidence="1" id="KW-0812">Transmembrane</keyword>
<gene>
    <name evidence="2" type="ORF">MDG893_08470</name>
</gene>
<evidence type="ECO:0000313" key="3">
    <source>
        <dbReference type="Proteomes" id="UP000005856"/>
    </source>
</evidence>
<dbReference type="InterPro" id="IPR001036">
    <property type="entry name" value="Acrflvin-R"/>
</dbReference>
<dbReference type="PANTHER" id="PTHR32063">
    <property type="match status" value="1"/>
</dbReference>
<feature type="transmembrane region" description="Helical" evidence="1">
    <location>
        <begin position="28"/>
        <end position="47"/>
    </location>
</feature>
<dbReference type="EMBL" id="ABCP01000002">
    <property type="protein sequence ID" value="EDM49418.1"/>
    <property type="molecule type" value="Genomic_DNA"/>
</dbReference>
<reference evidence="2 3" key="1">
    <citation type="submission" date="2007-06" db="EMBL/GenBank/DDBJ databases">
        <authorList>
            <person name="Green D."/>
            <person name="Ferriera S."/>
            <person name="Johnson J."/>
            <person name="Kravitz S."/>
            <person name="Beeson K."/>
            <person name="Sutton G."/>
            <person name="Rogers Y.-H."/>
            <person name="Friedman R."/>
            <person name="Frazier M."/>
            <person name="Venter J.C."/>
        </authorList>
    </citation>
    <scope>NUCLEOTIDE SEQUENCE [LARGE SCALE GENOMIC DNA]</scope>
    <source>
        <strain evidence="2 3">DG893</strain>
    </source>
</reference>
<keyword evidence="3" id="KW-1185">Reference proteome</keyword>
<evidence type="ECO:0000313" key="2">
    <source>
        <dbReference type="EMBL" id="EDM49418.1"/>
    </source>
</evidence>
<evidence type="ECO:0000256" key="1">
    <source>
        <dbReference type="SAM" id="Phobius"/>
    </source>
</evidence>
<feature type="transmembrane region" description="Helical" evidence="1">
    <location>
        <begin position="131"/>
        <end position="151"/>
    </location>
</feature>
<accession>A6EWN1</accession>
<feature type="transmembrane region" description="Helical" evidence="1">
    <location>
        <begin position="80"/>
        <end position="96"/>
    </location>
</feature>
<dbReference type="GO" id="GO:0005886">
    <property type="term" value="C:plasma membrane"/>
    <property type="evidence" value="ECO:0007669"/>
    <property type="project" value="TreeGrafter"/>
</dbReference>